<comment type="caution">
    <text evidence="2">The sequence shown here is derived from an EMBL/GenBank/DDBJ whole genome shotgun (WGS) entry which is preliminary data.</text>
</comment>
<organism evidence="2 3">
    <name type="scientific">Edaphochlamys debaryana</name>
    <dbReference type="NCBI Taxonomy" id="47281"/>
    <lineage>
        <taxon>Eukaryota</taxon>
        <taxon>Viridiplantae</taxon>
        <taxon>Chlorophyta</taxon>
        <taxon>core chlorophytes</taxon>
        <taxon>Chlorophyceae</taxon>
        <taxon>CS clade</taxon>
        <taxon>Chlamydomonadales</taxon>
        <taxon>Chlamydomonadales incertae sedis</taxon>
        <taxon>Edaphochlamys</taxon>
    </lineage>
</organism>
<keyword evidence="3" id="KW-1185">Reference proteome</keyword>
<dbReference type="Pfam" id="PF05742">
    <property type="entry name" value="TANGO2"/>
    <property type="match status" value="2"/>
</dbReference>
<dbReference type="Proteomes" id="UP000612055">
    <property type="component" value="Unassembled WGS sequence"/>
</dbReference>
<dbReference type="InterPro" id="IPR008551">
    <property type="entry name" value="TANGO2"/>
</dbReference>
<name>A0A836BRV9_9CHLO</name>
<dbReference type="EMBL" id="JAEHOE010000111">
    <property type="protein sequence ID" value="KAG2486522.1"/>
    <property type="molecule type" value="Genomic_DNA"/>
</dbReference>
<protein>
    <submittedName>
        <fullName evidence="2">Uncharacterized protein</fullName>
    </submittedName>
</protein>
<feature type="region of interest" description="Disordered" evidence="1">
    <location>
        <begin position="153"/>
        <end position="173"/>
    </location>
</feature>
<dbReference type="OrthoDB" id="191601at2759"/>
<evidence type="ECO:0000313" key="3">
    <source>
        <dbReference type="Proteomes" id="UP000612055"/>
    </source>
</evidence>
<accession>A0A836BRV9</accession>
<reference evidence="2" key="1">
    <citation type="journal article" date="2020" name="bioRxiv">
        <title>Comparative genomics of Chlamydomonas.</title>
        <authorList>
            <person name="Craig R.J."/>
            <person name="Hasan A.R."/>
            <person name="Ness R.W."/>
            <person name="Keightley P.D."/>
        </authorList>
    </citation>
    <scope>NUCLEOTIDE SEQUENCE</scope>
    <source>
        <strain evidence="2">CCAP 11/70</strain>
    </source>
</reference>
<dbReference type="AlphaFoldDB" id="A0A836BRV9"/>
<gene>
    <name evidence="2" type="ORF">HYH03_014824</name>
</gene>
<evidence type="ECO:0000256" key="1">
    <source>
        <dbReference type="SAM" id="MobiDB-lite"/>
    </source>
</evidence>
<dbReference type="PANTHER" id="PTHR17985">
    <property type="entry name" value="SER/THR-RICH PROTEIN T10 IN DGCR REGION"/>
    <property type="match status" value="1"/>
</dbReference>
<dbReference type="PANTHER" id="PTHR17985:SF8">
    <property type="entry name" value="TRANSPORT AND GOLGI ORGANIZATION PROTEIN 2 HOMOLOG"/>
    <property type="match status" value="1"/>
</dbReference>
<sequence>MGILAGRDLESGGTWLGVSPSAGRVCFLTNLRALDPVEPPSCKPARLNGQRHASRGELPLRFLRGGESPAAFAQSLRADAYHGFNLVAVDLVRGQLVYTNNERRSGAEAEGAAGAGQPVLGVVAGHAGAEGPGRGGAGAGVEARAGAKQHVPVQGSCKGSETEANGAAGHGVNGNGAAGGSTGAGGAGESCSCRVEQLQRGRVYGLSNGRLGEWPKVATGVELLEGMLKEEEISNEGPVPWDRLFEDLLGDSRRLVPAPPPPDETASAGSPTAATAAAAVEFERQLEHLTSGRFVSEVPSPYGPYGTRAQTVILVRRNGSAVIRERHLHEDGVWRQQEQVFSIALQEEE</sequence>
<evidence type="ECO:0000313" key="2">
    <source>
        <dbReference type="EMBL" id="KAG2486522.1"/>
    </source>
</evidence>
<proteinExistence type="predicted"/>